<protein>
    <submittedName>
        <fullName evidence="1">Uncharacterized protein</fullName>
    </submittedName>
</protein>
<comment type="caution">
    <text evidence="1">The sequence shown here is derived from an EMBL/GenBank/DDBJ whole genome shotgun (WGS) entry which is preliminary data.</text>
</comment>
<keyword evidence="2" id="KW-1185">Reference proteome</keyword>
<accession>A0ABQ9UWR5</accession>
<organism evidence="1 2">
    <name type="scientific">Saguinus oedipus</name>
    <name type="common">Cotton-top tamarin</name>
    <name type="synonym">Oedipomidas oedipus</name>
    <dbReference type="NCBI Taxonomy" id="9490"/>
    <lineage>
        <taxon>Eukaryota</taxon>
        <taxon>Metazoa</taxon>
        <taxon>Chordata</taxon>
        <taxon>Craniata</taxon>
        <taxon>Vertebrata</taxon>
        <taxon>Euteleostomi</taxon>
        <taxon>Mammalia</taxon>
        <taxon>Eutheria</taxon>
        <taxon>Euarchontoglires</taxon>
        <taxon>Primates</taxon>
        <taxon>Haplorrhini</taxon>
        <taxon>Platyrrhini</taxon>
        <taxon>Cebidae</taxon>
        <taxon>Callitrichinae</taxon>
        <taxon>Saguinus</taxon>
    </lineage>
</organism>
<evidence type="ECO:0000313" key="2">
    <source>
        <dbReference type="Proteomes" id="UP001266305"/>
    </source>
</evidence>
<dbReference type="EMBL" id="JASSZA010000009">
    <property type="protein sequence ID" value="KAK2101260.1"/>
    <property type="molecule type" value="Genomic_DNA"/>
</dbReference>
<gene>
    <name evidence="1" type="ORF">P7K49_018926</name>
</gene>
<name>A0ABQ9UWR5_SAGOE</name>
<dbReference type="Proteomes" id="UP001266305">
    <property type="component" value="Unassembled WGS sequence"/>
</dbReference>
<sequence>MLVRKAPREPLERTVDDNAGCARACGGTWSPLPTSRAPGMHCALFHADSPSPPPLLALREKLDLLGLQEVLVLVELR</sequence>
<evidence type="ECO:0000313" key="1">
    <source>
        <dbReference type="EMBL" id="KAK2101260.1"/>
    </source>
</evidence>
<reference evidence="1 2" key="1">
    <citation type="submission" date="2023-05" db="EMBL/GenBank/DDBJ databases">
        <title>B98-5 Cell Line De Novo Hybrid Assembly: An Optical Mapping Approach.</title>
        <authorList>
            <person name="Kananen K."/>
            <person name="Auerbach J.A."/>
            <person name="Kautto E."/>
            <person name="Blachly J.S."/>
        </authorList>
    </citation>
    <scope>NUCLEOTIDE SEQUENCE [LARGE SCALE GENOMIC DNA]</scope>
    <source>
        <strain evidence="1">B95-8</strain>
        <tissue evidence="1">Cell line</tissue>
    </source>
</reference>
<proteinExistence type="predicted"/>